<dbReference type="Proteomes" id="UP000438429">
    <property type="component" value="Unassembled WGS sequence"/>
</dbReference>
<feature type="compositionally biased region" description="Acidic residues" evidence="6">
    <location>
        <begin position="1488"/>
        <end position="1500"/>
    </location>
</feature>
<feature type="region of interest" description="Disordered" evidence="6">
    <location>
        <begin position="446"/>
        <end position="482"/>
    </location>
</feature>
<protein>
    <recommendedName>
        <fullName evidence="7">Doublecortin domain-containing protein</fullName>
    </recommendedName>
</protein>
<feature type="compositionally biased region" description="Acidic residues" evidence="6">
    <location>
        <begin position="1289"/>
        <end position="1300"/>
    </location>
</feature>
<evidence type="ECO:0000256" key="2">
    <source>
        <dbReference type="ARBA" id="ARBA00004496"/>
    </source>
</evidence>
<feature type="compositionally biased region" description="Acidic residues" evidence="6">
    <location>
        <begin position="1423"/>
        <end position="1445"/>
    </location>
</feature>
<feature type="compositionally biased region" description="Acidic residues" evidence="6">
    <location>
        <begin position="1507"/>
        <end position="1522"/>
    </location>
</feature>
<dbReference type="Pfam" id="PF03607">
    <property type="entry name" value="DCX"/>
    <property type="match status" value="2"/>
</dbReference>
<dbReference type="GO" id="GO:0042461">
    <property type="term" value="P:photoreceptor cell development"/>
    <property type="evidence" value="ECO:0007669"/>
    <property type="project" value="TreeGrafter"/>
</dbReference>
<feature type="compositionally biased region" description="Polar residues" evidence="6">
    <location>
        <begin position="332"/>
        <end position="351"/>
    </location>
</feature>
<dbReference type="GO" id="GO:0035082">
    <property type="term" value="P:axoneme assembly"/>
    <property type="evidence" value="ECO:0007669"/>
    <property type="project" value="TreeGrafter"/>
</dbReference>
<feature type="compositionally biased region" description="Basic and acidic residues" evidence="6">
    <location>
        <begin position="673"/>
        <end position="702"/>
    </location>
</feature>
<dbReference type="InterPro" id="IPR036572">
    <property type="entry name" value="Doublecortin_dom_sf"/>
</dbReference>
<sequence>MVINGRTFKTFDALLDTLSKKVPLAFGVRTITTPRGVHLVKSLDDLHDGGSYVCSDQKRVKPLNLNEVNRRQVPWNTTRPLSTGRQRHLQVRQFGRRNEVVNGPTRVTARVTVRTPKRLLVIKNKDPAVKRTIVLQRRTAPTFDSLLDYLSQILQFPVLKLFSPDGRRVEGLAALILCSGVVVAAGNEPFRLGNYIFHGTGQMAQVMYMEELEPSVLQPRTQRYIVDQINKSLNGSTNDHLHHPNGSIETEVNPHHTSVETRGTGQVDNGHHSCVLPQDDDIEKSFRVNQDGSMTVEMKVRLTIKEEEMIHWTTTLSRHSLSKRAACASMSELGNSSPDSNNAIAKDSSSISEDDTKEENLLAEIGKGVCFNDKQVYKNHTSKASGKAKTSIQRTPTPGPRHVRKKASVESVKTVTGSGVQESSLGHYSYVERTADGDTTEGYCVVRHSSSSSKRPTPKPRKTASAGASDKVSRSPARPSGVADVLQIQNNGMEVTETVMHIYESRGDYDNYFANEEYSADDTPLHGSTSVSDSKPSTESGPSSSSNDCDIDFSRQPPTTGPLQRQTEEMLSLSSEPVSPTHEMTNNLSTVTEIDTQTAANSLIEDTVKRDKTPKSEKDKKTVKPARNQKSSTSKNSKPSSSEKLSSNASTGKKSLGSSESAKSRKKSKGAGKKVEKPQSKKSINDEDTPRTDSALLKKIENVKITPPKRQSANKIAAKDNGHNVNTPSGRPQMKKNMSDILQPKKSLLTGKKTASKPKTITANRTPTPKKALEFIESVSTPSLNPTPSEIHQYVENWLEKVSRDQVPYEEAVPVESEPPSNIAFQIGGESETDEKNGCQTNLDENYPPPGDAVKKSPSCLSVPLYHEGPETSLLHNDQKARGLCVSMPSVRLDPVSQENQLRAHRSAEAIGPTGSEATSSMSNILSPKETMTPVPRQLCTSVQNIRRASDTNTASNLEKSNSLPDFSTQVTSVFGSSCKAFVSFLSVMTLRDNITGSAQGDGGQSRSTSEAMLMMQSLLKISTLEDKEEQRASLTDLQSRTSSQFRERWKDFQILRERLESEPLSPSVSETEFALDLASEGGDIFEDQQLTIDELMEELNMPQDLRAEISSTIQQARSFYPVEESTFVENERNQSDSEEDVEKFVEECNDEAKSTDREDTCTVENIAGKKQNDNNGDGESDQETDEVQETGPNVKESEVSQTEDEALEVKLNETEENEDQVEEDREGEKAEEDGDTKKTNDDGEELENVGKKREEEREEEAAMEEDEGLDDWEAEKGSVEESVVKEWTEEEMTADEEEQGEKLEEGNKVVEEKVEKLMNEEDTDEREAVEDTEEEEQGKDGVEEEADEDESGEEVGNEEKQVEETEEEEADGVVEETDENPEEQEEEEMEEVIEETEEEKEAENIIDKGEEIEDGSEKILETDEEEELGNITDEVNEEEEEEELDNIHEEVNEEEEEEEEEEELENIHEEVNEEEEEEELDIIHEEVNEEEEEEEEEDMGVVTEERGEEEDKMEENNEEEKADAKVKNTEEGRSKETGSLEEPKETINSMEEESIDAEEEREEDDENELNEEFDQLEKQESKDEVGEGNVTGDTDSVAEDKDCQSLLEEASYLQQNSHGRKEANAEHSPESPTKYSSEGQCEYDKGSGTDNELETDEGGERHEDRRAGLPHPVEISQELLDYVNFALQSSSLTFTYDARGNIRIEPDNARAVQTKLNVIPKRRKDSSYGLKCLPSPNTSDLSDYRPETSESGGYKTQDSLDIVTDSGDEASERPSPVVHVNRTKVSKEDLSYFSAASSLKADVEAAPEATQCISHSSDKDTADGVLIDRGRWLLKENHLIRKSPPISLGMYGDADSTSTDTGQENIGEDSPAHCKTRHNPLVAISSSELEEMAKPQTPKCSYFNMPHGSDSDPFMEDSIGHVGSMSSFASVEFKIPDGKVHPEGEPSAVTQPRRTSSGGGSVVQVHDSLETLRVRCGQYCPIL</sequence>
<evidence type="ECO:0000259" key="7">
    <source>
        <dbReference type="PROSITE" id="PS50309"/>
    </source>
</evidence>
<feature type="compositionally biased region" description="Basic and acidic residues" evidence="6">
    <location>
        <begin position="1659"/>
        <end position="1668"/>
    </location>
</feature>
<dbReference type="PROSITE" id="PS50309">
    <property type="entry name" value="DC"/>
    <property type="match status" value="2"/>
</dbReference>
<dbReference type="PANTHER" id="PTHR23005">
    <property type="entry name" value="RETINITIS PIGMENTOSA 1 PROTEIN"/>
    <property type="match status" value="1"/>
</dbReference>
<gene>
    <name evidence="8" type="ORF">F2P81_000424</name>
</gene>
<feature type="region of interest" description="Disordered" evidence="6">
    <location>
        <begin position="1728"/>
        <end position="1783"/>
    </location>
</feature>
<feature type="domain" description="Doublecortin" evidence="7">
    <location>
        <begin position="1"/>
        <end position="66"/>
    </location>
</feature>
<feature type="compositionally biased region" description="Basic and acidic residues" evidence="6">
    <location>
        <begin position="1301"/>
        <end position="1320"/>
    </location>
</feature>
<dbReference type="InterPro" id="IPR003533">
    <property type="entry name" value="Doublecortin_dom"/>
</dbReference>
<reference evidence="8 9" key="1">
    <citation type="submission" date="2019-06" db="EMBL/GenBank/DDBJ databases">
        <title>Draft genomes of female and male turbot (Scophthalmus maximus).</title>
        <authorList>
            <person name="Xu H."/>
            <person name="Xu X.-W."/>
            <person name="Shao C."/>
            <person name="Chen S."/>
        </authorList>
    </citation>
    <scope>NUCLEOTIDE SEQUENCE [LARGE SCALE GENOMIC DNA]</scope>
    <source>
        <strain evidence="8">Ysfricsl-2016a</strain>
        <tissue evidence="8">Blood</tissue>
    </source>
</reference>
<feature type="compositionally biased region" description="Basic and acidic residues" evidence="6">
    <location>
        <begin position="1275"/>
        <end position="1288"/>
    </location>
</feature>
<comment type="subcellular location">
    <subcellularLocation>
        <location evidence="1">Cell projection</location>
    </subcellularLocation>
    <subcellularLocation>
        <location evidence="2">Cytoplasm</location>
    </subcellularLocation>
</comment>
<feature type="compositionally biased region" description="Acidic residues" evidence="6">
    <location>
        <begin position="1452"/>
        <end position="1465"/>
    </location>
</feature>
<feature type="compositionally biased region" description="Polar residues" evidence="6">
    <location>
        <begin position="572"/>
        <end position="601"/>
    </location>
</feature>
<feature type="compositionally biased region" description="Polar residues" evidence="6">
    <location>
        <begin position="411"/>
        <end position="421"/>
    </location>
</feature>
<dbReference type="GO" id="GO:0005930">
    <property type="term" value="C:axoneme"/>
    <property type="evidence" value="ECO:0007669"/>
    <property type="project" value="TreeGrafter"/>
</dbReference>
<name>A0A6A4TVZ8_SCOMX</name>
<keyword evidence="5" id="KW-0966">Cell projection</keyword>
<evidence type="ECO:0000256" key="5">
    <source>
        <dbReference type="ARBA" id="ARBA00023273"/>
    </source>
</evidence>
<feature type="compositionally biased region" description="Polar residues" evidence="6">
    <location>
        <begin position="1750"/>
        <end position="1760"/>
    </location>
</feature>
<feature type="compositionally biased region" description="Polar residues" evidence="6">
    <location>
        <begin position="380"/>
        <end position="396"/>
    </location>
</feature>
<dbReference type="EMBL" id="VEVO01000001">
    <property type="protein sequence ID" value="KAF0046791.1"/>
    <property type="molecule type" value="Genomic_DNA"/>
</dbReference>
<evidence type="ECO:0000313" key="9">
    <source>
        <dbReference type="Proteomes" id="UP000438429"/>
    </source>
</evidence>
<feature type="compositionally biased region" description="Acidic residues" evidence="6">
    <location>
        <begin position="1472"/>
        <end position="1481"/>
    </location>
</feature>
<feature type="compositionally biased region" description="Polar residues" evidence="6">
    <location>
        <begin position="1856"/>
        <end position="1865"/>
    </location>
</feature>
<feature type="compositionally biased region" description="Basic and acidic residues" evidence="6">
    <location>
        <begin position="1620"/>
        <end position="1630"/>
    </location>
</feature>
<feature type="region of interest" description="Disordered" evidence="6">
    <location>
        <begin position="1938"/>
        <end position="1963"/>
    </location>
</feature>
<evidence type="ECO:0000313" key="8">
    <source>
        <dbReference type="EMBL" id="KAF0046791.1"/>
    </source>
</evidence>
<evidence type="ECO:0000256" key="4">
    <source>
        <dbReference type="ARBA" id="ARBA00022737"/>
    </source>
</evidence>
<dbReference type="GO" id="GO:0035556">
    <property type="term" value="P:intracellular signal transduction"/>
    <property type="evidence" value="ECO:0007669"/>
    <property type="project" value="InterPro"/>
</dbReference>
<dbReference type="SMART" id="SM00537">
    <property type="entry name" value="DCX"/>
    <property type="match status" value="2"/>
</dbReference>
<feature type="compositionally biased region" description="Polar residues" evidence="6">
    <location>
        <begin position="1631"/>
        <end position="1640"/>
    </location>
</feature>
<feature type="compositionally biased region" description="Acidic residues" evidence="6">
    <location>
        <begin position="1215"/>
        <end position="1235"/>
    </location>
</feature>
<comment type="caution">
    <text evidence="8">The sequence shown here is derived from an EMBL/GenBank/DDBJ whole genome shotgun (WGS) entry which is preliminary data.</text>
</comment>
<feature type="region of interest" description="Disordered" evidence="6">
    <location>
        <begin position="1851"/>
        <end position="1876"/>
    </location>
</feature>
<keyword evidence="3" id="KW-0963">Cytoplasm</keyword>
<feature type="compositionally biased region" description="Basic and acidic residues" evidence="6">
    <location>
        <begin position="606"/>
        <end position="622"/>
    </location>
</feature>
<feature type="compositionally biased region" description="Acidic residues" evidence="6">
    <location>
        <begin position="1321"/>
        <end position="1357"/>
    </location>
</feature>
<feature type="compositionally biased region" description="Basic and acidic residues" evidence="6">
    <location>
        <begin position="1150"/>
        <end position="1161"/>
    </location>
</feature>
<feature type="region of interest" description="Disordered" evidence="6">
    <location>
        <begin position="1150"/>
        <end position="1671"/>
    </location>
</feature>
<feature type="compositionally biased region" description="Acidic residues" evidence="6">
    <location>
        <begin position="1365"/>
        <end position="1402"/>
    </location>
</feature>
<feature type="compositionally biased region" description="Polar residues" evidence="6">
    <location>
        <begin position="556"/>
        <end position="565"/>
    </location>
</feature>
<feature type="domain" description="Doublecortin" evidence="7">
    <location>
        <begin position="117"/>
        <end position="196"/>
    </location>
</feature>
<keyword evidence="4" id="KW-0677">Repeat</keyword>
<evidence type="ECO:0000256" key="6">
    <source>
        <dbReference type="SAM" id="MobiDB-lite"/>
    </source>
</evidence>
<dbReference type="Gene3D" id="3.10.20.230">
    <property type="entry name" value="Doublecortin domain"/>
    <property type="match status" value="2"/>
</dbReference>
<evidence type="ECO:0000256" key="1">
    <source>
        <dbReference type="ARBA" id="ARBA00004316"/>
    </source>
</evidence>
<feature type="region of interest" description="Disordered" evidence="6">
    <location>
        <begin position="235"/>
        <end position="272"/>
    </location>
</feature>
<dbReference type="GO" id="GO:0043005">
    <property type="term" value="C:neuron projection"/>
    <property type="evidence" value="ECO:0007669"/>
    <property type="project" value="UniProtKB-ARBA"/>
</dbReference>
<dbReference type="GO" id="GO:0060041">
    <property type="term" value="P:retina development in camera-type eye"/>
    <property type="evidence" value="ECO:0007669"/>
    <property type="project" value="TreeGrafter"/>
</dbReference>
<feature type="region of interest" description="Disordered" evidence="6">
    <location>
        <begin position="519"/>
        <end position="769"/>
    </location>
</feature>
<evidence type="ECO:0000256" key="3">
    <source>
        <dbReference type="ARBA" id="ARBA00022490"/>
    </source>
</evidence>
<feature type="compositionally biased region" description="Acidic residues" evidence="6">
    <location>
        <begin position="1257"/>
        <end position="1274"/>
    </location>
</feature>
<feature type="compositionally biased region" description="Polar residues" evidence="6">
    <location>
        <begin position="757"/>
        <end position="767"/>
    </location>
</feature>
<feature type="compositionally biased region" description="Basic and acidic residues" evidence="6">
    <location>
        <begin position="1576"/>
        <end position="1586"/>
    </location>
</feature>
<feature type="compositionally biased region" description="Basic and acidic residues" evidence="6">
    <location>
        <begin position="1403"/>
        <end position="1422"/>
    </location>
</feature>
<feature type="region of interest" description="Disordered" evidence="6">
    <location>
        <begin position="329"/>
        <end position="357"/>
    </location>
</feature>
<dbReference type="PANTHER" id="PTHR23005:SF4">
    <property type="entry name" value="OXYGEN-REGULATED PROTEIN 1"/>
    <property type="match status" value="1"/>
</dbReference>
<organism evidence="8 9">
    <name type="scientific">Scophthalmus maximus</name>
    <name type="common">Turbot</name>
    <name type="synonym">Psetta maxima</name>
    <dbReference type="NCBI Taxonomy" id="52904"/>
    <lineage>
        <taxon>Eukaryota</taxon>
        <taxon>Metazoa</taxon>
        <taxon>Chordata</taxon>
        <taxon>Craniata</taxon>
        <taxon>Vertebrata</taxon>
        <taxon>Euteleostomi</taxon>
        <taxon>Actinopterygii</taxon>
        <taxon>Neopterygii</taxon>
        <taxon>Teleostei</taxon>
        <taxon>Neoteleostei</taxon>
        <taxon>Acanthomorphata</taxon>
        <taxon>Carangaria</taxon>
        <taxon>Pleuronectiformes</taxon>
        <taxon>Pleuronectoidei</taxon>
        <taxon>Scophthalmidae</taxon>
        <taxon>Scophthalmus</taxon>
    </lineage>
</organism>
<feature type="compositionally biased region" description="Low complexity" evidence="6">
    <location>
        <begin position="532"/>
        <end position="546"/>
    </location>
</feature>
<accession>A0A6A4TVZ8</accession>
<feature type="compositionally biased region" description="Acidic residues" evidence="6">
    <location>
        <begin position="1551"/>
        <end position="1575"/>
    </location>
</feature>
<feature type="compositionally biased region" description="Low complexity" evidence="6">
    <location>
        <begin position="628"/>
        <end position="650"/>
    </location>
</feature>
<feature type="compositionally biased region" description="Acidic residues" evidence="6">
    <location>
        <begin position="1177"/>
        <end position="1189"/>
    </location>
</feature>
<dbReference type="SUPFAM" id="SSF89837">
    <property type="entry name" value="Doublecortin (DC)"/>
    <property type="match status" value="2"/>
</dbReference>
<feature type="region of interest" description="Disordered" evidence="6">
    <location>
        <begin position="380"/>
        <end position="421"/>
    </location>
</feature>
<proteinExistence type="predicted"/>
<feature type="compositionally biased region" description="Basic and acidic residues" evidence="6">
    <location>
        <begin position="1523"/>
        <end position="1546"/>
    </location>
</feature>